<accession>D8T0D2</accession>
<protein>
    <recommendedName>
        <fullName evidence="4">Phosphoglycerate mutase-like protein</fullName>
    </recommendedName>
</protein>
<dbReference type="Gene3D" id="3.40.50.1240">
    <property type="entry name" value="Phosphoglycerate mutase-like"/>
    <property type="match status" value="1"/>
</dbReference>
<dbReference type="EMBL" id="GL377658">
    <property type="protein sequence ID" value="EFJ09826.1"/>
    <property type="molecule type" value="Genomic_DNA"/>
</dbReference>
<dbReference type="PANTHER" id="PTHR48100:SF1">
    <property type="entry name" value="HISTIDINE PHOSPHATASE FAMILY PROTEIN-RELATED"/>
    <property type="match status" value="1"/>
</dbReference>
<keyword evidence="3" id="KW-1185">Reference proteome</keyword>
<dbReference type="InterPro" id="IPR013078">
    <property type="entry name" value="His_Pase_superF_clade-1"/>
</dbReference>
<dbReference type="GO" id="GO:0016791">
    <property type="term" value="F:phosphatase activity"/>
    <property type="evidence" value="ECO:0000318"/>
    <property type="project" value="GO_Central"/>
</dbReference>
<comment type="similarity">
    <text evidence="1">Belongs to the phosphoglycerate mutase family.</text>
</comment>
<dbReference type="InterPro" id="IPR029033">
    <property type="entry name" value="His_PPase_superfam"/>
</dbReference>
<dbReference type="InterPro" id="IPR050275">
    <property type="entry name" value="PGM_Phosphatase"/>
</dbReference>
<dbReference type="SUPFAM" id="SSF53254">
    <property type="entry name" value="Phosphoglycerate mutase-like"/>
    <property type="match status" value="1"/>
</dbReference>
<dbReference type="OrthoDB" id="496981at2759"/>
<organism evidence="3">
    <name type="scientific">Selaginella moellendorffii</name>
    <name type="common">Spikemoss</name>
    <dbReference type="NCBI Taxonomy" id="88036"/>
    <lineage>
        <taxon>Eukaryota</taxon>
        <taxon>Viridiplantae</taxon>
        <taxon>Streptophyta</taxon>
        <taxon>Embryophyta</taxon>
        <taxon>Tracheophyta</taxon>
        <taxon>Lycopodiopsida</taxon>
        <taxon>Selaginellales</taxon>
        <taxon>Selaginellaceae</taxon>
        <taxon>Selaginella</taxon>
    </lineage>
</organism>
<dbReference type="eggNOG" id="KOG4754">
    <property type="taxonomic scope" value="Eukaryota"/>
</dbReference>
<evidence type="ECO:0000313" key="2">
    <source>
        <dbReference type="EMBL" id="EFJ09826.1"/>
    </source>
</evidence>
<dbReference type="Pfam" id="PF00300">
    <property type="entry name" value="His_Phos_1"/>
    <property type="match status" value="1"/>
</dbReference>
<evidence type="ECO:0000256" key="1">
    <source>
        <dbReference type="ARBA" id="ARBA00038362"/>
    </source>
</evidence>
<name>D8T0D2_SELML</name>
<evidence type="ECO:0000313" key="3">
    <source>
        <dbReference type="Proteomes" id="UP000001514"/>
    </source>
</evidence>
<gene>
    <name evidence="2" type="ORF">SELMODRAFT_427678</name>
</gene>
<dbReference type="InParanoid" id="D8T0D2"/>
<proteinExistence type="inferred from homology"/>
<dbReference type="Proteomes" id="UP000001514">
    <property type="component" value="Unassembled WGS sequence"/>
</dbReference>
<reference evidence="2 3" key="1">
    <citation type="journal article" date="2011" name="Science">
        <title>The Selaginella genome identifies genetic changes associated with the evolution of vascular plants.</title>
        <authorList>
            <person name="Banks J.A."/>
            <person name="Nishiyama T."/>
            <person name="Hasebe M."/>
            <person name="Bowman J.L."/>
            <person name="Gribskov M."/>
            <person name="dePamphilis C."/>
            <person name="Albert V.A."/>
            <person name="Aono N."/>
            <person name="Aoyama T."/>
            <person name="Ambrose B.A."/>
            <person name="Ashton N.W."/>
            <person name="Axtell M.J."/>
            <person name="Barker E."/>
            <person name="Barker M.S."/>
            <person name="Bennetzen J.L."/>
            <person name="Bonawitz N.D."/>
            <person name="Chapple C."/>
            <person name="Cheng C."/>
            <person name="Correa L.G."/>
            <person name="Dacre M."/>
            <person name="DeBarry J."/>
            <person name="Dreyer I."/>
            <person name="Elias M."/>
            <person name="Engstrom E.M."/>
            <person name="Estelle M."/>
            <person name="Feng L."/>
            <person name="Finet C."/>
            <person name="Floyd S.K."/>
            <person name="Frommer W.B."/>
            <person name="Fujita T."/>
            <person name="Gramzow L."/>
            <person name="Gutensohn M."/>
            <person name="Harholt J."/>
            <person name="Hattori M."/>
            <person name="Heyl A."/>
            <person name="Hirai T."/>
            <person name="Hiwatashi Y."/>
            <person name="Ishikawa M."/>
            <person name="Iwata M."/>
            <person name="Karol K.G."/>
            <person name="Koehler B."/>
            <person name="Kolukisaoglu U."/>
            <person name="Kubo M."/>
            <person name="Kurata T."/>
            <person name="Lalonde S."/>
            <person name="Li K."/>
            <person name="Li Y."/>
            <person name="Litt A."/>
            <person name="Lyons E."/>
            <person name="Manning G."/>
            <person name="Maruyama T."/>
            <person name="Michael T.P."/>
            <person name="Mikami K."/>
            <person name="Miyazaki S."/>
            <person name="Morinaga S."/>
            <person name="Murata T."/>
            <person name="Mueller-Roeber B."/>
            <person name="Nelson D.R."/>
            <person name="Obara M."/>
            <person name="Oguri Y."/>
            <person name="Olmstead R.G."/>
            <person name="Onodera N."/>
            <person name="Petersen B.L."/>
            <person name="Pils B."/>
            <person name="Prigge M."/>
            <person name="Rensing S.A."/>
            <person name="Riano-Pachon D.M."/>
            <person name="Roberts A.W."/>
            <person name="Sato Y."/>
            <person name="Scheller H.V."/>
            <person name="Schulz B."/>
            <person name="Schulz C."/>
            <person name="Shakirov E.V."/>
            <person name="Shibagaki N."/>
            <person name="Shinohara N."/>
            <person name="Shippen D.E."/>
            <person name="Soerensen I."/>
            <person name="Sotooka R."/>
            <person name="Sugimoto N."/>
            <person name="Sugita M."/>
            <person name="Sumikawa N."/>
            <person name="Tanurdzic M."/>
            <person name="Theissen G."/>
            <person name="Ulvskov P."/>
            <person name="Wakazuki S."/>
            <person name="Weng J.K."/>
            <person name="Willats W.W."/>
            <person name="Wipf D."/>
            <person name="Wolf P.G."/>
            <person name="Yang L."/>
            <person name="Zimmer A.D."/>
            <person name="Zhu Q."/>
            <person name="Mitros T."/>
            <person name="Hellsten U."/>
            <person name="Loque D."/>
            <person name="Otillar R."/>
            <person name="Salamov A."/>
            <person name="Schmutz J."/>
            <person name="Shapiro H."/>
            <person name="Lindquist E."/>
            <person name="Lucas S."/>
            <person name="Rokhsar D."/>
            <person name="Grigoriev I.V."/>
        </authorList>
    </citation>
    <scope>NUCLEOTIDE SEQUENCE [LARGE SCALE GENOMIC DNA]</scope>
</reference>
<dbReference type="GO" id="GO:0005737">
    <property type="term" value="C:cytoplasm"/>
    <property type="evidence" value="ECO:0000318"/>
    <property type="project" value="GO_Central"/>
</dbReference>
<dbReference type="Gramene" id="EFJ09826">
    <property type="protein sequence ID" value="EFJ09826"/>
    <property type="gene ID" value="SELMODRAFT_427678"/>
</dbReference>
<dbReference type="KEGG" id="smo:SELMODRAFT_427678"/>
<dbReference type="PANTHER" id="PTHR48100">
    <property type="entry name" value="BROAD-SPECIFICITY PHOSPHATASE YOR283W-RELATED"/>
    <property type="match status" value="1"/>
</dbReference>
<evidence type="ECO:0008006" key="4">
    <source>
        <dbReference type="Google" id="ProtNLM"/>
    </source>
</evidence>
<sequence>MEEAKIIHLVRHAEAFHNVDGDVSLHRLFFRGEWRHLSPRLLIRVLRPFWRHFQAWLLSFFIGKASLKHARARDQNFFDPKLTSNGWEQIGRLRKIVGESGIDRRVQLVVVSPLTRTLQTAVGVFGSGEIGSPPFVAQELCRERMSVRSSDKRRAISNYAPMFTTVDFSQIEDDDDKMWNPDTPETMKELQERITLFLQW</sequence>
<dbReference type="AlphaFoldDB" id="D8T0D2"/>
<dbReference type="HOGENOM" id="CLU_039184_4_1_1"/>